<sequence length="383" mass="43139">MSKLVFTSNDAFTVGIELELGIVDGQSMALSSSVQQMLNAAPADLASRIKPELMQCCIEINTEICSTIGQAEVDLRRKLLAVQSLSDDLGLRLWWGSTHPFSHWAEQQVTQNERYLNLVDLLQEMARRLVTNGLHVHVGVESGDKAVMICDRIMQYLPVLLALSTSSPYWEGRDTGLASHRSKIMEGLPTAGLPPLMRNWSEYVWLVNHMVDTGFINTIREIWWDVRPHHNFGTVEVRVCDMPGNLEDALTISAMIQCLVKQLSDEIDHGAYQHDCHPMMVRQNKWRACRFGSDAKLVNSYTYEVETVSTVVARLIERLMAPAIELGCEQYLLRAQEIADRPTWADRQRLILKETGDPTEIVRRLTEQSRLPVPATADSPATG</sequence>
<protein>
    <recommendedName>
        <fullName evidence="4">Putative glutamate--cysteine ligase 2</fullName>
        <ecNumber evidence="4">6.3.2.2</ecNumber>
    </recommendedName>
    <alternativeName>
        <fullName evidence="4">Gamma-glutamylcysteine synthetase 2</fullName>
        <shortName evidence="4">GCS 2</shortName>
        <shortName evidence="4">Gamma-GCS 2</shortName>
    </alternativeName>
</protein>
<evidence type="ECO:0000313" key="5">
    <source>
        <dbReference type="EMBL" id="PQO41430.1"/>
    </source>
</evidence>
<dbReference type="GO" id="GO:0005524">
    <property type="term" value="F:ATP binding"/>
    <property type="evidence" value="ECO:0007669"/>
    <property type="project" value="UniProtKB-KW"/>
</dbReference>
<dbReference type="Pfam" id="PF04107">
    <property type="entry name" value="GCS2"/>
    <property type="match status" value="1"/>
</dbReference>
<dbReference type="AlphaFoldDB" id="A0A2S8GAT8"/>
<dbReference type="EC" id="6.3.2.2" evidence="4"/>
<keyword evidence="2 4" id="KW-0547">Nucleotide-binding</keyword>
<dbReference type="InterPro" id="IPR014746">
    <property type="entry name" value="Gln_synth/guanido_kin_cat_dom"/>
</dbReference>
<name>A0A2S8GAT8_9BACT</name>
<evidence type="ECO:0000256" key="3">
    <source>
        <dbReference type="ARBA" id="ARBA00022840"/>
    </source>
</evidence>
<keyword evidence="3 4" id="KW-0067">ATP-binding</keyword>
<dbReference type="Gene3D" id="3.30.590.20">
    <property type="match status" value="1"/>
</dbReference>
<dbReference type="NCBIfam" id="TIGR02050">
    <property type="entry name" value="gshA_cyan_rel"/>
    <property type="match status" value="1"/>
</dbReference>
<accession>A0A2S8GAT8</accession>
<comment type="function">
    <text evidence="4">ATP-dependent carboxylate-amine ligase which exhibits weak glutamate--cysteine ligase activity.</text>
</comment>
<keyword evidence="1 4" id="KW-0436">Ligase</keyword>
<dbReference type="InterPro" id="IPR050141">
    <property type="entry name" value="GCL_type2/YbdK_subfam"/>
</dbReference>
<dbReference type="RefSeq" id="WP_105339254.1">
    <property type="nucleotide sequence ID" value="NZ_PUHZ01000026.1"/>
</dbReference>
<evidence type="ECO:0000313" key="6">
    <source>
        <dbReference type="Proteomes" id="UP000237819"/>
    </source>
</evidence>
<evidence type="ECO:0000256" key="4">
    <source>
        <dbReference type="HAMAP-Rule" id="MF_01609"/>
    </source>
</evidence>
<comment type="caution">
    <text evidence="5">The sequence shown here is derived from an EMBL/GenBank/DDBJ whole genome shotgun (WGS) entry which is preliminary data.</text>
</comment>
<dbReference type="InterPro" id="IPR006336">
    <property type="entry name" value="GCS2"/>
</dbReference>
<evidence type="ECO:0000256" key="2">
    <source>
        <dbReference type="ARBA" id="ARBA00022741"/>
    </source>
</evidence>
<proteinExistence type="inferred from homology"/>
<comment type="similarity">
    <text evidence="4">Belongs to the glutamate--cysteine ligase type 2 family. YbdK subfamily.</text>
</comment>
<dbReference type="EMBL" id="PUHZ01000026">
    <property type="protein sequence ID" value="PQO41430.1"/>
    <property type="molecule type" value="Genomic_DNA"/>
</dbReference>
<dbReference type="InterPro" id="IPR011793">
    <property type="entry name" value="YbdK"/>
</dbReference>
<organism evidence="5 6">
    <name type="scientific">Blastopirellula marina</name>
    <dbReference type="NCBI Taxonomy" id="124"/>
    <lineage>
        <taxon>Bacteria</taxon>
        <taxon>Pseudomonadati</taxon>
        <taxon>Planctomycetota</taxon>
        <taxon>Planctomycetia</taxon>
        <taxon>Pirellulales</taxon>
        <taxon>Pirellulaceae</taxon>
        <taxon>Blastopirellula</taxon>
    </lineage>
</organism>
<dbReference type="OrthoDB" id="9769628at2"/>
<dbReference type="PANTHER" id="PTHR36510">
    <property type="entry name" value="GLUTAMATE--CYSTEINE LIGASE 2-RELATED"/>
    <property type="match status" value="1"/>
</dbReference>
<dbReference type="GO" id="GO:0042398">
    <property type="term" value="P:modified amino acid biosynthetic process"/>
    <property type="evidence" value="ECO:0007669"/>
    <property type="project" value="InterPro"/>
</dbReference>
<gene>
    <name evidence="5" type="ORF">C5Y93_30415</name>
</gene>
<dbReference type="SUPFAM" id="SSF55931">
    <property type="entry name" value="Glutamine synthetase/guanido kinase"/>
    <property type="match status" value="1"/>
</dbReference>
<comment type="catalytic activity">
    <reaction evidence="4">
        <text>L-cysteine + L-glutamate + ATP = gamma-L-glutamyl-L-cysteine + ADP + phosphate + H(+)</text>
        <dbReference type="Rhea" id="RHEA:13285"/>
        <dbReference type="ChEBI" id="CHEBI:15378"/>
        <dbReference type="ChEBI" id="CHEBI:29985"/>
        <dbReference type="ChEBI" id="CHEBI:30616"/>
        <dbReference type="ChEBI" id="CHEBI:35235"/>
        <dbReference type="ChEBI" id="CHEBI:43474"/>
        <dbReference type="ChEBI" id="CHEBI:58173"/>
        <dbReference type="ChEBI" id="CHEBI:456216"/>
        <dbReference type="EC" id="6.3.2.2"/>
    </reaction>
</comment>
<reference evidence="5 6" key="1">
    <citation type="submission" date="2018-02" db="EMBL/GenBank/DDBJ databases">
        <title>Comparative genomes isolates from brazilian mangrove.</title>
        <authorList>
            <person name="Araujo J.E."/>
            <person name="Taketani R.G."/>
            <person name="Silva M.C.P."/>
            <person name="Loureco M.V."/>
            <person name="Andreote F.D."/>
        </authorList>
    </citation>
    <scope>NUCLEOTIDE SEQUENCE [LARGE SCALE GENOMIC DNA]</scope>
    <source>
        <strain evidence="5 6">Nap-Phe MGV</strain>
    </source>
</reference>
<dbReference type="PANTHER" id="PTHR36510:SF1">
    <property type="entry name" value="GLUTAMATE--CYSTEINE LIGASE 2-RELATED"/>
    <property type="match status" value="1"/>
</dbReference>
<evidence type="ECO:0000256" key="1">
    <source>
        <dbReference type="ARBA" id="ARBA00022598"/>
    </source>
</evidence>
<dbReference type="HAMAP" id="MF_01609">
    <property type="entry name" value="Glu_cys_ligase_2"/>
    <property type="match status" value="1"/>
</dbReference>
<dbReference type="GO" id="GO:0004357">
    <property type="term" value="F:glutamate-cysteine ligase activity"/>
    <property type="evidence" value="ECO:0007669"/>
    <property type="project" value="UniProtKB-EC"/>
</dbReference>
<dbReference type="Proteomes" id="UP000237819">
    <property type="component" value="Unassembled WGS sequence"/>
</dbReference>